<dbReference type="Pfam" id="PF03483">
    <property type="entry name" value="B3_4"/>
    <property type="match status" value="1"/>
</dbReference>
<organism evidence="2 3">
    <name type="scientific">Tepidibacter hydrothermalis</name>
    <dbReference type="NCBI Taxonomy" id="3036126"/>
    <lineage>
        <taxon>Bacteria</taxon>
        <taxon>Bacillati</taxon>
        <taxon>Bacillota</taxon>
        <taxon>Clostridia</taxon>
        <taxon>Peptostreptococcales</taxon>
        <taxon>Peptostreptococcaceae</taxon>
        <taxon>Tepidibacter</taxon>
    </lineage>
</organism>
<protein>
    <submittedName>
        <fullName evidence="2">Phenylalanine--tRNA ligase beta subunit-related protein</fullName>
    </submittedName>
</protein>
<dbReference type="InterPro" id="IPR020825">
    <property type="entry name" value="Phe-tRNA_synthase-like_B3/B4"/>
</dbReference>
<reference evidence="2 3" key="1">
    <citation type="submission" date="2023-03" db="EMBL/GenBank/DDBJ databases">
        <title>Complete genome sequence of Tepidibacter sp. SWIR-1, isolated from a deep-sea hydrothermal vent.</title>
        <authorList>
            <person name="Li X."/>
        </authorList>
    </citation>
    <scope>NUCLEOTIDE SEQUENCE [LARGE SCALE GENOMIC DNA]</scope>
    <source>
        <strain evidence="2 3">SWIR-1</strain>
    </source>
</reference>
<dbReference type="PANTHER" id="PTHR39209">
    <property type="match status" value="1"/>
</dbReference>
<dbReference type="SUPFAM" id="SSF56037">
    <property type="entry name" value="PheT/TilS domain"/>
    <property type="match status" value="1"/>
</dbReference>
<evidence type="ECO:0000259" key="1">
    <source>
        <dbReference type="SMART" id="SM00873"/>
    </source>
</evidence>
<name>A0ABY8EB72_9FIRM</name>
<gene>
    <name evidence="2" type="ORF">P4S50_17685</name>
</gene>
<dbReference type="PANTHER" id="PTHR39209:SF2">
    <property type="entry name" value="CYTOPLASMIC PROTEIN"/>
    <property type="match status" value="1"/>
</dbReference>
<keyword evidence="2" id="KW-0436">Ligase</keyword>
<proteinExistence type="predicted"/>
<dbReference type="GO" id="GO:0016874">
    <property type="term" value="F:ligase activity"/>
    <property type="evidence" value="ECO:0007669"/>
    <property type="project" value="UniProtKB-KW"/>
</dbReference>
<dbReference type="Gene3D" id="3.50.40.10">
    <property type="entry name" value="Phenylalanyl-trna Synthetase, Chain B, domain 3"/>
    <property type="match status" value="1"/>
</dbReference>
<sequence length="234" mass="27199">MKFKVHKDVFDKIHDACFGGVVAYDVDNRGENCDIEKILRNEMDNLKIRLNGYNIKEYESIIPYRNAFKDLGINPNKYMSSIEAMAKRVSKGSKLPFINPVVNLVNSLSLKYILPMGAHDMDDLKDEIVIRFSKEGDTFIPLGSNEVEDVEAGELVYSDRDRIRTRRWIWRQSAKGSITEDSKNIFFPIDGFESKNKVKVIKAMNELEELLVKYFDCETKKFFVDKDNREVEIY</sequence>
<dbReference type="EMBL" id="CP120733">
    <property type="protein sequence ID" value="WFD10166.1"/>
    <property type="molecule type" value="Genomic_DNA"/>
</dbReference>
<dbReference type="RefSeq" id="WP_277732142.1">
    <property type="nucleotide sequence ID" value="NZ_CP120733.1"/>
</dbReference>
<evidence type="ECO:0000313" key="3">
    <source>
        <dbReference type="Proteomes" id="UP001222800"/>
    </source>
</evidence>
<dbReference type="InterPro" id="IPR005146">
    <property type="entry name" value="B3/B4_tRNA-bd"/>
</dbReference>
<evidence type="ECO:0000313" key="2">
    <source>
        <dbReference type="EMBL" id="WFD10166.1"/>
    </source>
</evidence>
<keyword evidence="3" id="KW-1185">Reference proteome</keyword>
<dbReference type="SMART" id="SM00873">
    <property type="entry name" value="B3_4"/>
    <property type="match status" value="1"/>
</dbReference>
<dbReference type="Proteomes" id="UP001222800">
    <property type="component" value="Chromosome"/>
</dbReference>
<feature type="domain" description="B3/B4 tRNA-binding" evidence="1">
    <location>
        <begin position="62"/>
        <end position="216"/>
    </location>
</feature>
<accession>A0ABY8EB72</accession>